<feature type="binding site" evidence="7">
    <location>
        <position position="144"/>
    </location>
    <ligand>
        <name>Zn(2+)</name>
        <dbReference type="ChEBI" id="CHEBI:29105"/>
    </ligand>
</feature>
<evidence type="ECO:0000256" key="3">
    <source>
        <dbReference type="ARBA" id="ARBA00022741"/>
    </source>
</evidence>
<dbReference type="Gene3D" id="3.40.50.620">
    <property type="entry name" value="HUPs"/>
    <property type="match status" value="1"/>
</dbReference>
<keyword evidence="7" id="KW-0479">Metal-binding</keyword>
<keyword evidence="7" id="KW-0963">Cytoplasm</keyword>
<keyword evidence="3 7" id="KW-0547">Nucleotide-binding</keyword>
<evidence type="ECO:0000259" key="8">
    <source>
        <dbReference type="Pfam" id="PF09334"/>
    </source>
</evidence>
<feature type="domain" description="Methionyl-tRNA synthetase anticodon-binding" evidence="9">
    <location>
        <begin position="392"/>
        <end position="473"/>
    </location>
</feature>
<proteinExistence type="inferred from homology"/>
<comment type="subcellular location">
    <subcellularLocation>
        <location evidence="7">Cytoplasm</location>
    </subcellularLocation>
</comment>
<dbReference type="Pfam" id="PF19303">
    <property type="entry name" value="Anticodon_3"/>
    <property type="match status" value="1"/>
</dbReference>
<dbReference type="InterPro" id="IPR009080">
    <property type="entry name" value="tRNAsynth_Ia_anticodon-bd"/>
</dbReference>
<dbReference type="GO" id="GO:0005524">
    <property type="term" value="F:ATP binding"/>
    <property type="evidence" value="ECO:0007669"/>
    <property type="project" value="UniProtKB-UniRule"/>
</dbReference>
<feature type="binding site" evidence="7">
    <location>
        <position position="127"/>
    </location>
    <ligand>
        <name>Zn(2+)</name>
        <dbReference type="ChEBI" id="CHEBI:29105"/>
    </ligand>
</feature>
<keyword evidence="6 7" id="KW-0030">Aminoacyl-tRNA synthetase</keyword>
<feature type="domain" description="Methionyl/Leucyl tRNA synthetase" evidence="8">
    <location>
        <begin position="6"/>
        <end position="359"/>
    </location>
</feature>
<dbReference type="PANTHER" id="PTHR43326:SF1">
    <property type="entry name" value="METHIONINE--TRNA LIGASE, MITOCHONDRIAL"/>
    <property type="match status" value="1"/>
</dbReference>
<dbReference type="SUPFAM" id="SSF47323">
    <property type="entry name" value="Anticodon-binding domain of a subclass of class I aminoacyl-tRNA synthetases"/>
    <property type="match status" value="1"/>
</dbReference>
<dbReference type="PANTHER" id="PTHR43326">
    <property type="entry name" value="METHIONYL-TRNA SYNTHETASE"/>
    <property type="match status" value="1"/>
</dbReference>
<dbReference type="Proteomes" id="UP000183085">
    <property type="component" value="Unassembled WGS sequence"/>
</dbReference>
<dbReference type="CDD" id="cd00814">
    <property type="entry name" value="MetRS_core"/>
    <property type="match status" value="1"/>
</dbReference>
<evidence type="ECO:0000256" key="2">
    <source>
        <dbReference type="ARBA" id="ARBA00022598"/>
    </source>
</evidence>
<dbReference type="GO" id="GO:0005737">
    <property type="term" value="C:cytoplasm"/>
    <property type="evidence" value="ECO:0007669"/>
    <property type="project" value="UniProtKB-SubCell"/>
</dbReference>
<protein>
    <recommendedName>
        <fullName evidence="7">Methionine--tRNA ligase</fullName>
        <ecNumber evidence="7">6.1.1.10</ecNumber>
    </recommendedName>
    <alternativeName>
        <fullName evidence="7">Methionyl-tRNA synthetase</fullName>
        <shortName evidence="7">MetRS</shortName>
    </alternativeName>
</protein>
<dbReference type="GO" id="GO:0006431">
    <property type="term" value="P:methionyl-tRNA aminoacylation"/>
    <property type="evidence" value="ECO:0007669"/>
    <property type="project" value="UniProtKB-UniRule"/>
</dbReference>
<evidence type="ECO:0000313" key="11">
    <source>
        <dbReference type="Proteomes" id="UP000183085"/>
    </source>
</evidence>
<evidence type="ECO:0000256" key="7">
    <source>
        <dbReference type="HAMAP-Rule" id="MF_01228"/>
    </source>
</evidence>
<evidence type="ECO:0000259" key="9">
    <source>
        <dbReference type="Pfam" id="PF19303"/>
    </source>
</evidence>
<dbReference type="SUPFAM" id="SSF52374">
    <property type="entry name" value="Nucleotidylyl transferase"/>
    <property type="match status" value="1"/>
</dbReference>
<dbReference type="EC" id="6.1.1.10" evidence="7"/>
<evidence type="ECO:0000256" key="1">
    <source>
        <dbReference type="ARBA" id="ARBA00003314"/>
    </source>
</evidence>
<feature type="binding site" evidence="7">
    <location>
        <position position="295"/>
    </location>
    <ligand>
        <name>ATP</name>
        <dbReference type="ChEBI" id="CHEBI:30616"/>
    </ligand>
</feature>
<keyword evidence="7" id="KW-0862">Zinc</keyword>
<dbReference type="InterPro" id="IPR041872">
    <property type="entry name" value="Anticodon_Met"/>
</dbReference>
<evidence type="ECO:0000256" key="6">
    <source>
        <dbReference type="ARBA" id="ARBA00023146"/>
    </source>
</evidence>
<dbReference type="AlphaFoldDB" id="A0A1J5DQ51"/>
<name>A0A1J5DQ51_9BACT</name>
<comment type="function">
    <text evidence="1 7">Is required not only for elongation of protein synthesis but also for the initiation of all mRNA translation through initiator tRNA(fMet) aminoacylation.</text>
</comment>
<dbReference type="NCBIfam" id="NF008900">
    <property type="entry name" value="PRK12267.1"/>
    <property type="match status" value="1"/>
</dbReference>
<dbReference type="Gene3D" id="2.170.220.10">
    <property type="match status" value="1"/>
</dbReference>
<dbReference type="Gene3D" id="1.10.730.10">
    <property type="entry name" value="Isoleucyl-tRNA Synthetase, Domain 1"/>
    <property type="match status" value="1"/>
</dbReference>
<dbReference type="InterPro" id="IPR014758">
    <property type="entry name" value="Met-tRNA_synth"/>
</dbReference>
<comment type="subunit">
    <text evidence="7">Monomer.</text>
</comment>
<dbReference type="Pfam" id="PF09334">
    <property type="entry name" value="tRNA-synt_1g"/>
    <property type="match status" value="1"/>
</dbReference>
<feature type="binding site" evidence="7">
    <location>
        <position position="130"/>
    </location>
    <ligand>
        <name>Zn(2+)</name>
        <dbReference type="ChEBI" id="CHEBI:29105"/>
    </ligand>
</feature>
<dbReference type="GO" id="GO:0046872">
    <property type="term" value="F:metal ion binding"/>
    <property type="evidence" value="ECO:0007669"/>
    <property type="project" value="UniProtKB-KW"/>
</dbReference>
<keyword evidence="5 7" id="KW-0648">Protein biosynthesis</keyword>
<dbReference type="NCBIfam" id="TIGR00398">
    <property type="entry name" value="metG"/>
    <property type="match status" value="1"/>
</dbReference>
<dbReference type="PRINTS" id="PR01041">
    <property type="entry name" value="TRNASYNTHMET"/>
</dbReference>
<dbReference type="HAMAP" id="MF_01228">
    <property type="entry name" value="Met_tRNA_synth_type2"/>
    <property type="match status" value="1"/>
</dbReference>
<dbReference type="GO" id="GO:0004825">
    <property type="term" value="F:methionine-tRNA ligase activity"/>
    <property type="evidence" value="ECO:0007669"/>
    <property type="project" value="UniProtKB-UniRule"/>
</dbReference>
<keyword evidence="4 7" id="KW-0067">ATP-binding</keyword>
<dbReference type="CDD" id="cd07957">
    <property type="entry name" value="Anticodon_Ia_Met"/>
    <property type="match status" value="1"/>
</dbReference>
<dbReference type="InterPro" id="IPR014729">
    <property type="entry name" value="Rossmann-like_a/b/a_fold"/>
</dbReference>
<comment type="cofactor">
    <cofactor evidence="7">
        <name>Zn(2+)</name>
        <dbReference type="ChEBI" id="CHEBI:29105"/>
    </cofactor>
    <text evidence="7">Binds 1 zinc ion per subunit.</text>
</comment>
<gene>
    <name evidence="7" type="primary">metG</name>
    <name evidence="10" type="ORF">AUJ95_06955</name>
</gene>
<accession>A0A1J5DQ51</accession>
<evidence type="ECO:0000256" key="4">
    <source>
        <dbReference type="ARBA" id="ARBA00022840"/>
    </source>
</evidence>
<dbReference type="EMBL" id="MNYI01000183">
    <property type="protein sequence ID" value="OIP38276.1"/>
    <property type="molecule type" value="Genomic_DNA"/>
</dbReference>
<comment type="similarity">
    <text evidence="7">Belongs to the class-I aminoacyl-tRNA synthetase family. MetG type 2A subfamily.</text>
</comment>
<reference evidence="10 11" key="1">
    <citation type="journal article" date="2016" name="Environ. Microbiol.">
        <title>Genomic resolution of a cold subsurface aquifer community provides metabolic insights for novel microbes adapted to high CO concentrations.</title>
        <authorList>
            <person name="Probst A.J."/>
            <person name="Castelle C.J."/>
            <person name="Singh A."/>
            <person name="Brown C.T."/>
            <person name="Anantharaman K."/>
            <person name="Sharon I."/>
            <person name="Hug L.A."/>
            <person name="Burstein D."/>
            <person name="Emerson J.B."/>
            <person name="Thomas B.C."/>
            <person name="Banfield J.F."/>
        </authorList>
    </citation>
    <scope>NUCLEOTIDE SEQUENCE [LARGE SCALE GENOMIC DNA]</scope>
    <source>
        <strain evidence="10">CG2_30_40_21</strain>
    </source>
</reference>
<evidence type="ECO:0000313" key="10">
    <source>
        <dbReference type="EMBL" id="OIP38276.1"/>
    </source>
</evidence>
<comment type="caution">
    <text evidence="10">The sequence shown here is derived from an EMBL/GenBank/DDBJ whole genome shotgun (WGS) entry which is preliminary data.</text>
</comment>
<dbReference type="InterPro" id="IPR033911">
    <property type="entry name" value="MetRS_core"/>
</dbReference>
<feature type="short sequence motif" description="'HIGH' region" evidence="7">
    <location>
        <begin position="12"/>
        <end position="22"/>
    </location>
</feature>
<keyword evidence="2 7" id="KW-0436">Ligase</keyword>
<evidence type="ECO:0000256" key="5">
    <source>
        <dbReference type="ARBA" id="ARBA00022917"/>
    </source>
</evidence>
<sequence length="509" mass="57891">MSKKTYITTPLYYVNDAPHIGHSYTNVAADVLARYKRLSGEDVFFLTGTDEHGQKIERAAKENGETPQQLADRVVENFKGLWERLNISNDDFIRTTENRHKKAVTAFFLKLYEKGDIYRGKYEGWYCTPCETYCPEGQVDNQKCPSCGRQLERLEEEGYFFRMSAYAQDLLDYLDKNPKFIMPENRGQEIINIIKGGLKDLSISRSTFDWGIPVPVSDKGEIIYVWFDALINYITAAGYMEDEERFKSFWPAAVHIVGKDILKFHAIIWPTMLIAAGLELPKMVAVHGWWTVDGKKMSKSSGNAINPDDIIKQVGVDGYRYFLLRAVPFGQDGDFSQDGLIHRVNSDLANDLGNLVSRTIAMVNKYFDGNIPSAQKGDNPLKETALRIIPLVDNAMCRLEFHNALSNIWELIGECNKFVDKNAPWVLFKEGKIDELSFVLYNLLESIRIIAILVSPFIPKIAGTIWTHLGMDEPLASLRLNCLKWGRLQCGKKVIPFTEPIYARITGHS</sequence>
<comment type="catalytic activity">
    <reaction evidence="7">
        <text>tRNA(Met) + L-methionine + ATP = L-methionyl-tRNA(Met) + AMP + diphosphate</text>
        <dbReference type="Rhea" id="RHEA:13481"/>
        <dbReference type="Rhea" id="RHEA-COMP:9667"/>
        <dbReference type="Rhea" id="RHEA-COMP:9698"/>
        <dbReference type="ChEBI" id="CHEBI:30616"/>
        <dbReference type="ChEBI" id="CHEBI:33019"/>
        <dbReference type="ChEBI" id="CHEBI:57844"/>
        <dbReference type="ChEBI" id="CHEBI:78442"/>
        <dbReference type="ChEBI" id="CHEBI:78530"/>
        <dbReference type="ChEBI" id="CHEBI:456215"/>
        <dbReference type="EC" id="6.1.1.10"/>
    </reaction>
</comment>
<dbReference type="STRING" id="1817895.AUJ95_06955"/>
<dbReference type="FunFam" id="2.170.220.10:FF:000002">
    <property type="entry name" value="Methionine--tRNA ligase"/>
    <property type="match status" value="1"/>
</dbReference>
<organism evidence="10 11">
    <name type="scientific">Candidatus Desantisbacteria bacterium CG2_30_40_21</name>
    <dbReference type="NCBI Taxonomy" id="1817895"/>
    <lineage>
        <taxon>Bacteria</taxon>
        <taxon>Candidatus Desantisiibacteriota</taxon>
    </lineage>
</organism>
<feature type="binding site" evidence="7">
    <location>
        <position position="147"/>
    </location>
    <ligand>
        <name>Zn(2+)</name>
        <dbReference type="ChEBI" id="CHEBI:29105"/>
    </ligand>
</feature>
<feature type="short sequence motif" description="'KMSKS' region" evidence="7">
    <location>
        <begin position="296"/>
        <end position="300"/>
    </location>
</feature>
<dbReference type="InterPro" id="IPR015413">
    <property type="entry name" value="Methionyl/Leucyl_tRNA_Synth"/>
</dbReference>
<dbReference type="InterPro" id="IPR023457">
    <property type="entry name" value="Met-tRNA_synth_2"/>
</dbReference>